<feature type="transmembrane region" description="Helical" evidence="1">
    <location>
        <begin position="21"/>
        <end position="48"/>
    </location>
</feature>
<accession>A0AAE3HFZ7</accession>
<name>A0AAE3HFZ7_9FIRM</name>
<proteinExistence type="predicted"/>
<dbReference type="Proteomes" id="UP001205748">
    <property type="component" value="Unassembled WGS sequence"/>
</dbReference>
<dbReference type="InterPro" id="IPR036680">
    <property type="entry name" value="SPOR-like_sf"/>
</dbReference>
<keyword evidence="4" id="KW-1185">Reference proteome</keyword>
<comment type="caution">
    <text evidence="3">The sequence shown here is derived from an EMBL/GenBank/DDBJ whole genome shotgun (WGS) entry which is preliminary data.</text>
</comment>
<evidence type="ECO:0000259" key="2">
    <source>
        <dbReference type="Pfam" id="PF05036"/>
    </source>
</evidence>
<dbReference type="InterPro" id="IPR007730">
    <property type="entry name" value="SPOR-like_dom"/>
</dbReference>
<evidence type="ECO:0000256" key="1">
    <source>
        <dbReference type="SAM" id="Phobius"/>
    </source>
</evidence>
<keyword evidence="1" id="KW-0472">Membrane</keyword>
<evidence type="ECO:0000313" key="4">
    <source>
        <dbReference type="Proteomes" id="UP001205748"/>
    </source>
</evidence>
<dbReference type="Gene3D" id="3.30.70.1070">
    <property type="entry name" value="Sporulation related repeat"/>
    <property type="match status" value="1"/>
</dbReference>
<feature type="domain" description="SPOR" evidence="2">
    <location>
        <begin position="86"/>
        <end position="144"/>
    </location>
</feature>
<protein>
    <recommendedName>
        <fullName evidence="2">SPOR domain-containing protein</fullName>
    </recommendedName>
</protein>
<dbReference type="SUPFAM" id="SSF110997">
    <property type="entry name" value="Sporulation related repeat"/>
    <property type="match status" value="1"/>
</dbReference>
<dbReference type="Pfam" id="PF05036">
    <property type="entry name" value="SPOR"/>
    <property type="match status" value="1"/>
</dbReference>
<dbReference type="RefSeq" id="WP_257532644.1">
    <property type="nucleotide sequence ID" value="NZ_JANKAS010000015.1"/>
</dbReference>
<gene>
    <name evidence="3" type="ORF">NSA47_12935</name>
</gene>
<dbReference type="AlphaFoldDB" id="A0AAE3HFZ7"/>
<evidence type="ECO:0000313" key="3">
    <source>
        <dbReference type="EMBL" id="MCR1899877.1"/>
    </source>
</evidence>
<sequence>MRFNRIRRNLAQINIKKNNKILFFIVLPVMAIVFGYSLSRFIIIPAYYSDFYAINSKEKASTEKTSTEKTATSHVEYVHAEREVQYFQLGSFSTRENAEVFCNDLKKKDIPCIIREEKKFLVLTGGALEDSTANRVKKQLDDQSIEFFSKTMKLASWNTTFTQNEEKVKLEKQISAIYDWLDKSLEYIWKNERKDGDKEEFLNSIEKLRKEMQVEISFASDNKQWDQFTKGLDKDLKSIEQQSEDLHKVYQSYDKIFESLVKVYNSF</sequence>
<keyword evidence="1" id="KW-0812">Transmembrane</keyword>
<organism evidence="3 4">
    <name type="scientific">Irregularibacter muris</name>
    <dbReference type="NCBI Taxonomy" id="1796619"/>
    <lineage>
        <taxon>Bacteria</taxon>
        <taxon>Bacillati</taxon>
        <taxon>Bacillota</taxon>
        <taxon>Clostridia</taxon>
        <taxon>Eubacteriales</taxon>
        <taxon>Eubacteriaceae</taxon>
        <taxon>Irregularibacter</taxon>
    </lineage>
</organism>
<keyword evidence="1" id="KW-1133">Transmembrane helix</keyword>
<dbReference type="GO" id="GO:0042834">
    <property type="term" value="F:peptidoglycan binding"/>
    <property type="evidence" value="ECO:0007669"/>
    <property type="project" value="InterPro"/>
</dbReference>
<reference evidence="3" key="1">
    <citation type="submission" date="2022-07" db="EMBL/GenBank/DDBJ databases">
        <title>Enhanced cultured diversity of the mouse gut microbiota enables custom-made synthetic communities.</title>
        <authorList>
            <person name="Afrizal A."/>
        </authorList>
    </citation>
    <scope>NUCLEOTIDE SEQUENCE</scope>
    <source>
        <strain evidence="3">DSM 28593</strain>
    </source>
</reference>
<dbReference type="EMBL" id="JANKAS010000015">
    <property type="protein sequence ID" value="MCR1899877.1"/>
    <property type="molecule type" value="Genomic_DNA"/>
</dbReference>